<dbReference type="PIRSF" id="PIRSF021332">
    <property type="entry name" value="DUF1054"/>
    <property type="match status" value="1"/>
</dbReference>
<protein>
    <recommendedName>
        <fullName evidence="1">UPF0637 protein AC625_07030</fullName>
    </recommendedName>
</protein>
<dbReference type="OrthoDB" id="9812818at2"/>
<organism evidence="2 3">
    <name type="scientific">Peribacillus loiseleuriae</name>
    <dbReference type="NCBI Taxonomy" id="1679170"/>
    <lineage>
        <taxon>Bacteria</taxon>
        <taxon>Bacillati</taxon>
        <taxon>Bacillota</taxon>
        <taxon>Bacilli</taxon>
        <taxon>Bacillales</taxon>
        <taxon>Bacillaceae</taxon>
        <taxon>Peribacillus</taxon>
    </lineage>
</organism>
<evidence type="ECO:0000313" key="3">
    <source>
        <dbReference type="Proteomes" id="UP000037146"/>
    </source>
</evidence>
<gene>
    <name evidence="2" type="ORF">AC625_07030</name>
</gene>
<dbReference type="InterPro" id="IPR009403">
    <property type="entry name" value="UPF0637"/>
</dbReference>
<dbReference type="EMBL" id="LFZW01000001">
    <property type="protein sequence ID" value="KMY49308.1"/>
    <property type="molecule type" value="Genomic_DNA"/>
</dbReference>
<dbReference type="RefSeq" id="WP_049680640.1">
    <property type="nucleotide sequence ID" value="NZ_LFZW01000001.1"/>
</dbReference>
<dbReference type="PATRIC" id="fig|1679170.3.peg.1512"/>
<dbReference type="Proteomes" id="UP000037146">
    <property type="component" value="Unassembled WGS sequence"/>
</dbReference>
<comment type="similarity">
    <text evidence="1">Belongs to the UPF0637 family.</text>
</comment>
<evidence type="ECO:0000313" key="2">
    <source>
        <dbReference type="EMBL" id="KMY49308.1"/>
    </source>
</evidence>
<keyword evidence="3" id="KW-1185">Reference proteome</keyword>
<evidence type="ECO:0000256" key="1">
    <source>
        <dbReference type="HAMAP-Rule" id="MF_01851"/>
    </source>
</evidence>
<dbReference type="Pfam" id="PF06335">
    <property type="entry name" value="DUF1054"/>
    <property type="match status" value="1"/>
</dbReference>
<accession>A0A0K9GRP4</accession>
<dbReference type="AlphaFoldDB" id="A0A0K9GRP4"/>
<dbReference type="InterPro" id="IPR053707">
    <property type="entry name" value="UPF0637_domain_sf"/>
</dbReference>
<dbReference type="SUPFAM" id="SSF142913">
    <property type="entry name" value="YktB/PF0168-like"/>
    <property type="match status" value="1"/>
</dbReference>
<name>A0A0K9GRP4_9BACI</name>
<comment type="caution">
    <text evidence="2">The sequence shown here is derived from an EMBL/GenBank/DDBJ whole genome shotgun (WGS) entry which is preliminary data.</text>
</comment>
<sequence>MNVTSFSATDFNVFKIEGLDYRMQALKDRIRPKLDALGDHFASELSAMTGQELFPHVAKHARRTINPPNDTWVAFAASKRGYKMMPHFQIGLWGSHMFVWFAVIYEAPIKVQFGETLEKSVKNIKEMIPGNFVWSLDHTKPEVIPHNTLSLEELTAMFKRLQEVKKAEILCGIKIPREDAINLSNDEFFSTIHDAFVHLMPLYRLTQTLIYK</sequence>
<dbReference type="Gene3D" id="3.30.930.20">
    <property type="entry name" value="Protein of unknown function DUF1054"/>
    <property type="match status" value="1"/>
</dbReference>
<proteinExistence type="inferred from homology"/>
<dbReference type="HAMAP" id="MF_01851">
    <property type="entry name" value="UPF0637"/>
    <property type="match status" value="1"/>
</dbReference>
<reference evidence="3" key="1">
    <citation type="submission" date="2015-07" db="EMBL/GenBank/DDBJ databases">
        <title>Genome sequencing project for genomic taxonomy and phylogenomics of Bacillus-like bacteria.</title>
        <authorList>
            <person name="Liu B."/>
            <person name="Wang J."/>
            <person name="Zhu Y."/>
            <person name="Liu G."/>
            <person name="Chen Q."/>
            <person name="Chen Z."/>
            <person name="Lan J."/>
            <person name="Che J."/>
            <person name="Ge C."/>
            <person name="Shi H."/>
            <person name="Pan Z."/>
            <person name="Liu X."/>
        </authorList>
    </citation>
    <scope>NUCLEOTIDE SEQUENCE [LARGE SCALE GENOMIC DNA]</scope>
    <source>
        <strain evidence="3">FJAT-27997</strain>
    </source>
</reference>